<keyword evidence="4" id="KW-1185">Reference proteome</keyword>
<comment type="caution">
    <text evidence="3">The sequence shown here is derived from an EMBL/GenBank/DDBJ whole genome shotgun (WGS) entry which is preliminary data.</text>
</comment>
<proteinExistence type="predicted"/>
<evidence type="ECO:0000256" key="1">
    <source>
        <dbReference type="SAM" id="MobiDB-lite"/>
    </source>
</evidence>
<dbReference type="Proteomes" id="UP001174909">
    <property type="component" value="Unassembled WGS sequence"/>
</dbReference>
<evidence type="ECO:0000313" key="3">
    <source>
        <dbReference type="EMBL" id="CAI8033944.1"/>
    </source>
</evidence>
<feature type="region of interest" description="Disordered" evidence="1">
    <location>
        <begin position="174"/>
        <end position="197"/>
    </location>
</feature>
<protein>
    <submittedName>
        <fullName evidence="3">Uncharacterized protein</fullName>
    </submittedName>
</protein>
<gene>
    <name evidence="3" type="ORF">GBAR_LOCUS19135</name>
</gene>
<name>A0AA35SQR6_GEOBA</name>
<feature type="transmembrane region" description="Helical" evidence="2">
    <location>
        <begin position="199"/>
        <end position="220"/>
    </location>
</feature>
<evidence type="ECO:0000313" key="4">
    <source>
        <dbReference type="Proteomes" id="UP001174909"/>
    </source>
</evidence>
<sequence length="223" mass="24973">CAKQKRCQRLGIEIERQDKAKKVNYTREEQQTRMNLSIVFYLTPLLTFTNGGKLLEFSYTREVNEGEWASFSCAVKRGKAIVRWKIGNYTDEVGNGMKYIGSHGLVVRQYDDRELTEKYKGKGLTSGVEVLATAELNRVPVQCVAHPLDLSLSIEYSKFIILSVHADLNTTNQDTISQDLPRPRNSRSVTSPPSSSSRAAALFTSTFITITLVSTTILTLDIS</sequence>
<organism evidence="3 4">
    <name type="scientific">Geodia barretti</name>
    <name type="common">Barrett's horny sponge</name>
    <dbReference type="NCBI Taxonomy" id="519541"/>
    <lineage>
        <taxon>Eukaryota</taxon>
        <taxon>Metazoa</taxon>
        <taxon>Porifera</taxon>
        <taxon>Demospongiae</taxon>
        <taxon>Heteroscleromorpha</taxon>
        <taxon>Tetractinellida</taxon>
        <taxon>Astrophorina</taxon>
        <taxon>Geodiidae</taxon>
        <taxon>Geodia</taxon>
    </lineage>
</organism>
<feature type="compositionally biased region" description="Low complexity" evidence="1">
    <location>
        <begin position="186"/>
        <end position="197"/>
    </location>
</feature>
<evidence type="ECO:0000256" key="2">
    <source>
        <dbReference type="SAM" id="Phobius"/>
    </source>
</evidence>
<dbReference type="AlphaFoldDB" id="A0AA35SQR6"/>
<keyword evidence="2" id="KW-0472">Membrane</keyword>
<keyword evidence="2" id="KW-0812">Transmembrane</keyword>
<accession>A0AA35SQR6</accession>
<keyword evidence="2" id="KW-1133">Transmembrane helix</keyword>
<dbReference type="EMBL" id="CASHTH010002706">
    <property type="protein sequence ID" value="CAI8033944.1"/>
    <property type="molecule type" value="Genomic_DNA"/>
</dbReference>
<feature type="non-terminal residue" evidence="3">
    <location>
        <position position="223"/>
    </location>
</feature>
<reference evidence="3" key="1">
    <citation type="submission" date="2023-03" db="EMBL/GenBank/DDBJ databases">
        <authorList>
            <person name="Steffen K."/>
            <person name="Cardenas P."/>
        </authorList>
    </citation>
    <scope>NUCLEOTIDE SEQUENCE</scope>
</reference>